<sequence>MDNGTGRLLVMTSHAARVLAEEAATHELPMPPWAFGVLALVAFALLLGVTWAFRGTAQRHTPVDEKNDHHSTELAHAHGGTMHDQGHH</sequence>
<accession>A0A8H9FV67</accession>
<protein>
    <submittedName>
        <fullName evidence="3">Uncharacterized protein</fullName>
    </submittedName>
</protein>
<feature type="compositionally biased region" description="Basic and acidic residues" evidence="1">
    <location>
        <begin position="61"/>
        <end position="76"/>
    </location>
</feature>
<gene>
    <name evidence="3" type="ORF">GCM10011314_28370</name>
</gene>
<evidence type="ECO:0000313" key="4">
    <source>
        <dbReference type="Proteomes" id="UP000628079"/>
    </source>
</evidence>
<feature type="region of interest" description="Disordered" evidence="1">
    <location>
        <begin position="59"/>
        <end position="88"/>
    </location>
</feature>
<organism evidence="3 4">
    <name type="scientific">Knoellia flava</name>
    <dbReference type="NCBI Taxonomy" id="913969"/>
    <lineage>
        <taxon>Bacteria</taxon>
        <taxon>Bacillati</taxon>
        <taxon>Actinomycetota</taxon>
        <taxon>Actinomycetes</taxon>
        <taxon>Micrococcales</taxon>
        <taxon>Intrasporangiaceae</taxon>
        <taxon>Knoellia</taxon>
    </lineage>
</organism>
<keyword evidence="2" id="KW-1133">Transmembrane helix</keyword>
<evidence type="ECO:0000313" key="3">
    <source>
        <dbReference type="EMBL" id="GGB86890.1"/>
    </source>
</evidence>
<keyword evidence="2" id="KW-0812">Transmembrane</keyword>
<reference evidence="3" key="1">
    <citation type="journal article" date="2014" name="Int. J. Syst. Evol. Microbiol.">
        <title>Complete genome sequence of Corynebacterium casei LMG S-19264T (=DSM 44701T), isolated from a smear-ripened cheese.</title>
        <authorList>
            <consortium name="US DOE Joint Genome Institute (JGI-PGF)"/>
            <person name="Walter F."/>
            <person name="Albersmeier A."/>
            <person name="Kalinowski J."/>
            <person name="Ruckert C."/>
        </authorList>
    </citation>
    <scope>NUCLEOTIDE SEQUENCE</scope>
    <source>
        <strain evidence="3">CGMCC 1.10749</strain>
    </source>
</reference>
<dbReference type="AlphaFoldDB" id="A0A8H9FV67"/>
<dbReference type="Proteomes" id="UP000628079">
    <property type="component" value="Unassembled WGS sequence"/>
</dbReference>
<proteinExistence type="predicted"/>
<evidence type="ECO:0000256" key="1">
    <source>
        <dbReference type="SAM" id="MobiDB-lite"/>
    </source>
</evidence>
<dbReference type="EMBL" id="BMEA01000002">
    <property type="protein sequence ID" value="GGB86890.1"/>
    <property type="molecule type" value="Genomic_DNA"/>
</dbReference>
<comment type="caution">
    <text evidence="3">The sequence shown here is derived from an EMBL/GenBank/DDBJ whole genome shotgun (WGS) entry which is preliminary data.</text>
</comment>
<keyword evidence="2" id="KW-0472">Membrane</keyword>
<evidence type="ECO:0000256" key="2">
    <source>
        <dbReference type="SAM" id="Phobius"/>
    </source>
</evidence>
<reference evidence="3" key="2">
    <citation type="submission" date="2020-09" db="EMBL/GenBank/DDBJ databases">
        <authorList>
            <person name="Sun Q."/>
            <person name="Zhou Y."/>
        </authorList>
    </citation>
    <scope>NUCLEOTIDE SEQUENCE</scope>
    <source>
        <strain evidence="3">CGMCC 1.10749</strain>
    </source>
</reference>
<feature type="transmembrane region" description="Helical" evidence="2">
    <location>
        <begin position="33"/>
        <end position="53"/>
    </location>
</feature>
<name>A0A8H9FV67_9MICO</name>